<sequence length="120" mass="14046">MRLECIVILITKFKGNKTRNQLYKKCMLLGIRATLNIYHYGGVQSISLRDPAGRSERSLHLQIMPSGIARPTKRRHKYPYERNDQENDRRRVTVQRRGNLVNCFAYASPRNLINYLQLLG</sequence>
<protein>
    <submittedName>
        <fullName evidence="1">Uncharacterized protein</fullName>
    </submittedName>
</protein>
<evidence type="ECO:0000313" key="1">
    <source>
        <dbReference type="EMBL" id="CAF4866297.1"/>
    </source>
</evidence>
<proteinExistence type="predicted"/>
<organism evidence="1 2">
    <name type="scientific">Pieris macdunnoughi</name>
    <dbReference type="NCBI Taxonomy" id="345717"/>
    <lineage>
        <taxon>Eukaryota</taxon>
        <taxon>Metazoa</taxon>
        <taxon>Ecdysozoa</taxon>
        <taxon>Arthropoda</taxon>
        <taxon>Hexapoda</taxon>
        <taxon>Insecta</taxon>
        <taxon>Pterygota</taxon>
        <taxon>Neoptera</taxon>
        <taxon>Endopterygota</taxon>
        <taxon>Lepidoptera</taxon>
        <taxon>Glossata</taxon>
        <taxon>Ditrysia</taxon>
        <taxon>Papilionoidea</taxon>
        <taxon>Pieridae</taxon>
        <taxon>Pierinae</taxon>
        <taxon>Pieris</taxon>
    </lineage>
</organism>
<name>A0A821T4P0_9NEOP</name>
<comment type="caution">
    <text evidence="1">The sequence shown here is derived from an EMBL/GenBank/DDBJ whole genome shotgun (WGS) entry which is preliminary data.</text>
</comment>
<keyword evidence="2" id="KW-1185">Reference proteome</keyword>
<evidence type="ECO:0000313" key="2">
    <source>
        <dbReference type="Proteomes" id="UP000663880"/>
    </source>
</evidence>
<reference evidence="1" key="1">
    <citation type="submission" date="2021-02" db="EMBL/GenBank/DDBJ databases">
        <authorList>
            <person name="Steward A R."/>
        </authorList>
    </citation>
    <scope>NUCLEOTIDE SEQUENCE</scope>
</reference>
<dbReference type="EMBL" id="CAJOBZ010000022">
    <property type="protein sequence ID" value="CAF4866297.1"/>
    <property type="molecule type" value="Genomic_DNA"/>
</dbReference>
<dbReference type="Proteomes" id="UP000663880">
    <property type="component" value="Unassembled WGS sequence"/>
</dbReference>
<accession>A0A821T4P0</accession>
<gene>
    <name evidence="1" type="ORF">PMACD_LOCUS8354</name>
</gene>
<dbReference type="AlphaFoldDB" id="A0A821T4P0"/>